<evidence type="ECO:0000259" key="16">
    <source>
        <dbReference type="PROSITE" id="PS50109"/>
    </source>
</evidence>
<dbReference type="EC" id="2.7.13.3" evidence="4"/>
<dbReference type="InterPro" id="IPR029151">
    <property type="entry name" value="Sensor-like_sf"/>
</dbReference>
<dbReference type="SUPFAM" id="SSF55874">
    <property type="entry name" value="ATPase domain of HSP90 chaperone/DNA topoisomerase II/histidine kinase"/>
    <property type="match status" value="1"/>
</dbReference>
<dbReference type="PANTHER" id="PTHR43047:SF72">
    <property type="entry name" value="OSMOSENSING HISTIDINE PROTEIN KINASE SLN1"/>
    <property type="match status" value="1"/>
</dbReference>
<dbReference type="PROSITE" id="PS50109">
    <property type="entry name" value="HIS_KIN"/>
    <property type="match status" value="1"/>
</dbReference>
<evidence type="ECO:0000256" key="15">
    <source>
        <dbReference type="SAM" id="Phobius"/>
    </source>
</evidence>
<dbReference type="InterPro" id="IPR036097">
    <property type="entry name" value="HisK_dim/P_sf"/>
</dbReference>
<evidence type="ECO:0000313" key="19">
    <source>
        <dbReference type="Proteomes" id="UP000220922"/>
    </source>
</evidence>
<dbReference type="InterPro" id="IPR003594">
    <property type="entry name" value="HATPase_dom"/>
</dbReference>
<evidence type="ECO:0000256" key="2">
    <source>
        <dbReference type="ARBA" id="ARBA00004651"/>
    </source>
</evidence>
<comment type="subcellular location">
    <subcellularLocation>
        <location evidence="2">Cell membrane</location>
        <topology evidence="2">Multi-pass membrane protein</topology>
    </subcellularLocation>
</comment>
<evidence type="ECO:0000256" key="5">
    <source>
        <dbReference type="ARBA" id="ARBA00022475"/>
    </source>
</evidence>
<dbReference type="Gene3D" id="3.30.450.40">
    <property type="match status" value="1"/>
</dbReference>
<dbReference type="CDD" id="cd06225">
    <property type="entry name" value="HAMP"/>
    <property type="match status" value="1"/>
</dbReference>
<keyword evidence="9 18" id="KW-0418">Kinase</keyword>
<keyword evidence="11" id="KW-0902">Two-component regulatory system</keyword>
<evidence type="ECO:0000256" key="11">
    <source>
        <dbReference type="ARBA" id="ARBA00023012"/>
    </source>
</evidence>
<evidence type="ECO:0000259" key="17">
    <source>
        <dbReference type="PROSITE" id="PS50885"/>
    </source>
</evidence>
<keyword evidence="7" id="KW-0808">Transferase</keyword>
<keyword evidence="10 15" id="KW-1133">Transmembrane helix</keyword>
<dbReference type="InterPro" id="IPR033479">
    <property type="entry name" value="dCache_1"/>
</dbReference>
<dbReference type="SMART" id="SM00304">
    <property type="entry name" value="HAMP"/>
    <property type="match status" value="1"/>
</dbReference>
<dbReference type="SUPFAM" id="SSF103190">
    <property type="entry name" value="Sensory domain-like"/>
    <property type="match status" value="1"/>
</dbReference>
<dbReference type="CDD" id="cd00082">
    <property type="entry name" value="HisKA"/>
    <property type="match status" value="1"/>
</dbReference>
<evidence type="ECO:0000256" key="12">
    <source>
        <dbReference type="ARBA" id="ARBA00023136"/>
    </source>
</evidence>
<dbReference type="CDD" id="cd16922">
    <property type="entry name" value="HATPase_EvgS-ArcB-TorS-like"/>
    <property type="match status" value="1"/>
</dbReference>
<dbReference type="Pfam" id="PF02518">
    <property type="entry name" value="HATPase_c"/>
    <property type="match status" value="1"/>
</dbReference>
<reference evidence="18 19" key="1">
    <citation type="submission" date="2016-05" db="EMBL/GenBank/DDBJ databases">
        <authorList>
            <person name="Lavstsen T."/>
            <person name="Jespersen J.S."/>
        </authorList>
    </citation>
    <scope>NUCLEOTIDE SEQUENCE [LARGE SCALE GENOMIC DNA]</scope>
    <source>
        <strain evidence="18 19">B7-9</strain>
    </source>
</reference>
<protein>
    <recommendedName>
        <fullName evidence="13">Circadian input-output histidine kinase CikA</fullName>
        <ecNumber evidence="4">2.7.13.3</ecNumber>
    </recommendedName>
</protein>
<keyword evidence="8 15" id="KW-0812">Transmembrane</keyword>
<evidence type="ECO:0000256" key="8">
    <source>
        <dbReference type="ARBA" id="ARBA00022692"/>
    </source>
</evidence>
<evidence type="ECO:0000256" key="13">
    <source>
        <dbReference type="ARBA" id="ARBA00074306"/>
    </source>
</evidence>
<accession>A0A2H3KIE4</accession>
<evidence type="ECO:0000256" key="4">
    <source>
        <dbReference type="ARBA" id="ARBA00012438"/>
    </source>
</evidence>
<evidence type="ECO:0000313" key="18">
    <source>
        <dbReference type="EMBL" id="PDV96888.1"/>
    </source>
</evidence>
<dbReference type="Pfam" id="PF01590">
    <property type="entry name" value="GAF"/>
    <property type="match status" value="1"/>
</dbReference>
<dbReference type="InterPro" id="IPR029016">
    <property type="entry name" value="GAF-like_dom_sf"/>
</dbReference>
<organism evidence="18 19">
    <name type="scientific">Candidatus Chloroploca asiatica</name>
    <dbReference type="NCBI Taxonomy" id="1506545"/>
    <lineage>
        <taxon>Bacteria</taxon>
        <taxon>Bacillati</taxon>
        <taxon>Chloroflexota</taxon>
        <taxon>Chloroflexia</taxon>
        <taxon>Chloroflexales</taxon>
        <taxon>Chloroflexineae</taxon>
        <taxon>Oscillochloridaceae</taxon>
        <taxon>Candidatus Chloroploca</taxon>
    </lineage>
</organism>
<dbReference type="Pfam" id="PF00672">
    <property type="entry name" value="HAMP"/>
    <property type="match status" value="1"/>
</dbReference>
<dbReference type="Gene3D" id="3.30.450.20">
    <property type="entry name" value="PAS domain"/>
    <property type="match status" value="2"/>
</dbReference>
<dbReference type="CDD" id="cd12913">
    <property type="entry name" value="PDC1_MCP_like"/>
    <property type="match status" value="1"/>
</dbReference>
<dbReference type="Pfam" id="PF00512">
    <property type="entry name" value="HisKA"/>
    <property type="match status" value="1"/>
</dbReference>
<dbReference type="PANTHER" id="PTHR43047">
    <property type="entry name" value="TWO-COMPONENT HISTIDINE PROTEIN KINASE"/>
    <property type="match status" value="1"/>
</dbReference>
<evidence type="ECO:0000256" key="6">
    <source>
        <dbReference type="ARBA" id="ARBA00022553"/>
    </source>
</evidence>
<dbReference type="InterPro" id="IPR003018">
    <property type="entry name" value="GAF"/>
</dbReference>
<dbReference type="InterPro" id="IPR003661">
    <property type="entry name" value="HisK_dim/P_dom"/>
</dbReference>
<dbReference type="InterPro" id="IPR003660">
    <property type="entry name" value="HAMP_dom"/>
</dbReference>
<dbReference type="Gene3D" id="1.10.287.130">
    <property type="match status" value="1"/>
</dbReference>
<evidence type="ECO:0000256" key="7">
    <source>
        <dbReference type="ARBA" id="ARBA00022679"/>
    </source>
</evidence>
<feature type="domain" description="HAMP" evidence="17">
    <location>
        <begin position="372"/>
        <end position="424"/>
    </location>
</feature>
<dbReference type="FunFam" id="3.30.565.10:FF:000010">
    <property type="entry name" value="Sensor histidine kinase RcsC"/>
    <property type="match status" value="1"/>
</dbReference>
<gene>
    <name evidence="18" type="ORF">A9Q02_19980</name>
</gene>
<comment type="caution">
    <text evidence="18">The sequence shown here is derived from an EMBL/GenBank/DDBJ whole genome shotgun (WGS) entry which is preliminary data.</text>
</comment>
<dbReference type="EMBL" id="LYXE01000173">
    <property type="protein sequence ID" value="PDV96888.1"/>
    <property type="molecule type" value="Genomic_DNA"/>
</dbReference>
<dbReference type="SMART" id="SM00388">
    <property type="entry name" value="HisKA"/>
    <property type="match status" value="1"/>
</dbReference>
<dbReference type="InterPro" id="IPR036890">
    <property type="entry name" value="HATPase_C_sf"/>
</dbReference>
<dbReference type="GO" id="GO:0005886">
    <property type="term" value="C:plasma membrane"/>
    <property type="evidence" value="ECO:0007669"/>
    <property type="project" value="UniProtKB-SubCell"/>
</dbReference>
<keyword evidence="14" id="KW-0175">Coiled coil</keyword>
<dbReference type="SMART" id="SM00065">
    <property type="entry name" value="GAF"/>
    <property type="match status" value="1"/>
</dbReference>
<dbReference type="SUPFAM" id="SSF47384">
    <property type="entry name" value="Homodimeric domain of signal transducing histidine kinase"/>
    <property type="match status" value="1"/>
</dbReference>
<sequence>MRFNPSIQQKILALLLSLALPPLALVGWLGLAGLTRARDTAMQEGISALQTQAEQTLADRASDKARLYDQALAAIEQQVESVATYALAAYGREPLTLTSDRVWVAPAPSADQLQRYPAEVAYAQHIIPMLRATVAANPLVSIGYIAFEQGGVMAFDDESVVDALLAIQPFDPRTRPWYLAARASNGPVWTDTYVDANTGLLATTCAMPLMTPEGTFLGVVAFDLLLRTIQQDLLTVDIGDQGYALLVNERGEVIVRPDMEVRDEQWNEPFQTENLLDSPSPELRELVAAINGREQGIARIEDKNEPAYIAYAPIPTAGWSVALIIPADQVIAPAVRTGTRIGERQEELQRQLVILLISLGAVISLVGLFLSHSFTRRISSVRQGVQAISQGNLQQRLPPAGTDEIGQLAETFNHMADVLEEKVHELESNAEQLARLNSVSQELKGILDLPHLLKAIPHAICTQFAFDRAVIYLVEDDYLRVVEASFGPGGREQARHFIEVANSQPLALDGATVEADVIRSGKAIIVDNPWSHPGVEPRKQAASASHAYVQVPIFGREGRPLGLLSADCHLSRRTIGVEDASRLLMFAGMVGLTIENVQLYQDLERQVTQRTEELLVALELAHQADRRKSDFLAGLSHELRTPLNAIIGFSTIMLDGLDGSLTPSQREDLTSINRNGRFLLYLITELLDLARIEAGHLKLERTHVDLASIIGEVVDTVQGILQGKPLSLNVTLPSDLPLVDADADRVRQILLNLLSNAVKFSHKGSVTVSAYCLDELNEDAQIEPMVAVRVTDTGIGIPKERLNDIFQEFVQIHGGQSRLNGTGLGLTITRRLVEAHHGRIWVESVPGFGSTFSFTLPVAQAHRHTLRLPDETVSASGVTHQTNQVLYPEEFLGPFSLLDDPIQSDPSHINTLNQPPSGER</sequence>
<dbReference type="OrthoDB" id="9790669at2"/>
<evidence type="ECO:0000256" key="1">
    <source>
        <dbReference type="ARBA" id="ARBA00000085"/>
    </source>
</evidence>
<keyword evidence="19" id="KW-1185">Reference proteome</keyword>
<dbReference type="SMART" id="SM00387">
    <property type="entry name" value="HATPase_c"/>
    <property type="match status" value="1"/>
</dbReference>
<dbReference type="GO" id="GO:0009927">
    <property type="term" value="F:histidine phosphotransfer kinase activity"/>
    <property type="evidence" value="ECO:0007669"/>
    <property type="project" value="TreeGrafter"/>
</dbReference>
<dbReference type="RefSeq" id="WP_097655015.1">
    <property type="nucleotide sequence ID" value="NZ_LYXE01000173.1"/>
</dbReference>
<feature type="domain" description="Histidine kinase" evidence="16">
    <location>
        <begin position="634"/>
        <end position="860"/>
    </location>
</feature>
<evidence type="ECO:0000256" key="10">
    <source>
        <dbReference type="ARBA" id="ARBA00022989"/>
    </source>
</evidence>
<feature type="transmembrane region" description="Helical" evidence="15">
    <location>
        <begin position="352"/>
        <end position="370"/>
    </location>
</feature>
<dbReference type="InterPro" id="IPR004358">
    <property type="entry name" value="Sig_transdc_His_kin-like_C"/>
</dbReference>
<feature type="coiled-coil region" evidence="14">
    <location>
        <begin position="409"/>
        <end position="436"/>
    </location>
</feature>
<keyword evidence="5" id="KW-1003">Cell membrane</keyword>
<comment type="catalytic activity">
    <reaction evidence="1">
        <text>ATP + protein L-histidine = ADP + protein N-phospho-L-histidine.</text>
        <dbReference type="EC" id="2.7.13.3"/>
    </reaction>
</comment>
<dbReference type="Gene3D" id="6.10.340.10">
    <property type="match status" value="1"/>
</dbReference>
<dbReference type="SUPFAM" id="SSF158472">
    <property type="entry name" value="HAMP domain-like"/>
    <property type="match status" value="1"/>
</dbReference>
<evidence type="ECO:0000256" key="14">
    <source>
        <dbReference type="SAM" id="Coils"/>
    </source>
</evidence>
<evidence type="ECO:0000256" key="9">
    <source>
        <dbReference type="ARBA" id="ARBA00022777"/>
    </source>
</evidence>
<dbReference type="CDD" id="cd12912">
    <property type="entry name" value="PDC2_MCP_like"/>
    <property type="match status" value="1"/>
</dbReference>
<dbReference type="Gene3D" id="3.30.565.10">
    <property type="entry name" value="Histidine kinase-like ATPase, C-terminal domain"/>
    <property type="match status" value="1"/>
</dbReference>
<dbReference type="GO" id="GO:0000155">
    <property type="term" value="F:phosphorelay sensor kinase activity"/>
    <property type="evidence" value="ECO:0007669"/>
    <property type="project" value="InterPro"/>
</dbReference>
<dbReference type="SUPFAM" id="SSF55781">
    <property type="entry name" value="GAF domain-like"/>
    <property type="match status" value="1"/>
</dbReference>
<keyword evidence="6" id="KW-0597">Phosphoprotein</keyword>
<name>A0A2H3KIE4_9CHLR</name>
<dbReference type="PRINTS" id="PR00344">
    <property type="entry name" value="BCTRLSENSOR"/>
</dbReference>
<dbReference type="Pfam" id="PF02743">
    <property type="entry name" value="dCache_1"/>
    <property type="match status" value="1"/>
</dbReference>
<keyword evidence="12 15" id="KW-0472">Membrane</keyword>
<dbReference type="AlphaFoldDB" id="A0A2H3KIE4"/>
<dbReference type="InterPro" id="IPR005467">
    <property type="entry name" value="His_kinase_dom"/>
</dbReference>
<comment type="similarity">
    <text evidence="3">In the N-terminal section; belongs to the phytochrome family.</text>
</comment>
<dbReference type="PROSITE" id="PS50885">
    <property type="entry name" value="HAMP"/>
    <property type="match status" value="1"/>
</dbReference>
<proteinExistence type="inferred from homology"/>
<evidence type="ECO:0000256" key="3">
    <source>
        <dbReference type="ARBA" id="ARBA00006402"/>
    </source>
</evidence>
<dbReference type="Proteomes" id="UP000220922">
    <property type="component" value="Unassembled WGS sequence"/>
</dbReference>